<dbReference type="EMBL" id="JALNTZ010003695">
    <property type="protein sequence ID" value="KAJ3616217.1"/>
    <property type="molecule type" value="Genomic_DNA"/>
</dbReference>
<keyword evidence="2" id="KW-1185">Reference proteome</keyword>
<accession>A0AA38HJB0</accession>
<protein>
    <submittedName>
        <fullName evidence="1">Uncharacterized protein</fullName>
    </submittedName>
</protein>
<organism evidence="1 2">
    <name type="scientific">Zophobas morio</name>
    <dbReference type="NCBI Taxonomy" id="2755281"/>
    <lineage>
        <taxon>Eukaryota</taxon>
        <taxon>Metazoa</taxon>
        <taxon>Ecdysozoa</taxon>
        <taxon>Arthropoda</taxon>
        <taxon>Hexapoda</taxon>
        <taxon>Insecta</taxon>
        <taxon>Pterygota</taxon>
        <taxon>Neoptera</taxon>
        <taxon>Endopterygota</taxon>
        <taxon>Coleoptera</taxon>
        <taxon>Polyphaga</taxon>
        <taxon>Cucujiformia</taxon>
        <taxon>Tenebrionidae</taxon>
        <taxon>Zophobas</taxon>
    </lineage>
</organism>
<dbReference type="Proteomes" id="UP001168821">
    <property type="component" value="Unassembled WGS sequence"/>
</dbReference>
<gene>
    <name evidence="1" type="ORF">Zmor_011991</name>
</gene>
<reference evidence="1" key="1">
    <citation type="journal article" date="2023" name="G3 (Bethesda)">
        <title>Whole genome assemblies of Zophobas morio and Tenebrio molitor.</title>
        <authorList>
            <person name="Kaur S."/>
            <person name="Stinson S.A."/>
            <person name="diCenzo G.C."/>
        </authorList>
    </citation>
    <scope>NUCLEOTIDE SEQUENCE</scope>
    <source>
        <strain evidence="1">QUZm001</strain>
    </source>
</reference>
<proteinExistence type="predicted"/>
<evidence type="ECO:0000313" key="1">
    <source>
        <dbReference type="EMBL" id="KAJ3616217.1"/>
    </source>
</evidence>
<sequence>MNYRVENDYASAVINNPIANYTTYSDPRSSDTFFPDAYVKYGDNKLITSTSEMVDDAENSSDIITDIFGMNALTVKNKHFSVAAFDDLIDRFGEYANIDDTLALFFQQVVPSFFGESALESGE</sequence>
<comment type="caution">
    <text evidence="1">The sequence shown here is derived from an EMBL/GenBank/DDBJ whole genome shotgun (WGS) entry which is preliminary data.</text>
</comment>
<dbReference type="AlphaFoldDB" id="A0AA38HJB0"/>
<evidence type="ECO:0000313" key="2">
    <source>
        <dbReference type="Proteomes" id="UP001168821"/>
    </source>
</evidence>
<name>A0AA38HJB0_9CUCU</name>